<evidence type="ECO:0000259" key="12">
    <source>
        <dbReference type="PROSITE" id="PS51695"/>
    </source>
</evidence>
<dbReference type="SUPFAM" id="SSF54897">
    <property type="entry name" value="Protease propeptides/inhibitors"/>
    <property type="match status" value="1"/>
</dbReference>
<feature type="binding site" evidence="11">
    <location>
        <position position="575"/>
    </location>
    <ligand>
        <name>Ca(2+)</name>
        <dbReference type="ChEBI" id="CHEBI:29108"/>
    </ligand>
</feature>
<gene>
    <name evidence="13" type="ORF">EVG20_g5800</name>
</gene>
<comment type="caution">
    <text evidence="13">The sequence shown here is derived from an EMBL/GenBank/DDBJ whole genome shotgun (WGS) entry which is preliminary data.</text>
</comment>
<name>A0A4Y9YUS5_9AGAM</name>
<dbReference type="CDD" id="cd11377">
    <property type="entry name" value="Pro-peptidase_S53"/>
    <property type="match status" value="1"/>
</dbReference>
<feature type="binding site" evidence="11">
    <location>
        <position position="577"/>
    </location>
    <ligand>
        <name>Ca(2+)</name>
        <dbReference type="ChEBI" id="CHEBI:29108"/>
    </ligand>
</feature>
<evidence type="ECO:0000313" key="13">
    <source>
        <dbReference type="EMBL" id="TFY64859.1"/>
    </source>
</evidence>
<keyword evidence="5" id="KW-0645">Protease</keyword>
<protein>
    <recommendedName>
        <fullName evidence="4">tripeptidyl-peptidase II</fullName>
        <ecNumber evidence="4">3.4.14.10</ecNumber>
    </recommendedName>
</protein>
<comment type="caution">
    <text evidence="11">Lacks conserved residue(s) required for the propagation of feature annotation.</text>
</comment>
<evidence type="ECO:0000256" key="9">
    <source>
        <dbReference type="ARBA" id="ARBA00022837"/>
    </source>
</evidence>
<dbReference type="InterPro" id="IPR000209">
    <property type="entry name" value="Peptidase_S8/S53_dom"/>
</dbReference>
<evidence type="ECO:0000256" key="7">
    <source>
        <dbReference type="ARBA" id="ARBA00022801"/>
    </source>
</evidence>
<keyword evidence="8" id="KW-0720">Serine protease</keyword>
<proteinExistence type="predicted"/>
<comment type="subcellular location">
    <subcellularLocation>
        <location evidence="3">Secreted</location>
        <location evidence="3">Extracellular space</location>
    </subcellularLocation>
</comment>
<dbReference type="InterPro" id="IPR030400">
    <property type="entry name" value="Sedolisin_dom"/>
</dbReference>
<dbReference type="SMART" id="SM00944">
    <property type="entry name" value="Pro-kuma_activ"/>
    <property type="match status" value="1"/>
</dbReference>
<keyword evidence="10" id="KW-0865">Zymogen</keyword>
<keyword evidence="6 11" id="KW-0479">Metal-binding</keyword>
<evidence type="ECO:0000256" key="11">
    <source>
        <dbReference type="PROSITE-ProRule" id="PRU01032"/>
    </source>
</evidence>
<dbReference type="GO" id="GO:0006508">
    <property type="term" value="P:proteolysis"/>
    <property type="evidence" value="ECO:0007669"/>
    <property type="project" value="UniProtKB-KW"/>
</dbReference>
<dbReference type="EMBL" id="SEOQ01000358">
    <property type="protein sequence ID" value="TFY64859.1"/>
    <property type="molecule type" value="Genomic_DNA"/>
</dbReference>
<comment type="cofactor">
    <cofactor evidence="11">
        <name>Ca(2+)</name>
        <dbReference type="ChEBI" id="CHEBI:29108"/>
    </cofactor>
    <text evidence="11">Binds 1 Ca(2+) ion per subunit.</text>
</comment>
<dbReference type="InterPro" id="IPR050819">
    <property type="entry name" value="Tripeptidyl-peptidase_I"/>
</dbReference>
<evidence type="ECO:0000256" key="8">
    <source>
        <dbReference type="ARBA" id="ARBA00022825"/>
    </source>
</evidence>
<dbReference type="GO" id="GO:0005576">
    <property type="term" value="C:extracellular region"/>
    <property type="evidence" value="ECO:0007669"/>
    <property type="project" value="UniProtKB-SubCell"/>
</dbReference>
<feature type="binding site" evidence="11">
    <location>
        <position position="556"/>
    </location>
    <ligand>
        <name>Ca(2+)</name>
        <dbReference type="ChEBI" id="CHEBI:29108"/>
    </ligand>
</feature>
<dbReference type="InterPro" id="IPR015366">
    <property type="entry name" value="S53_propep"/>
</dbReference>
<keyword evidence="14" id="KW-1185">Reference proteome</keyword>
<comment type="catalytic activity">
    <reaction evidence="1">
        <text>Release of an N-terminal tripeptide from a polypeptide.</text>
        <dbReference type="EC" id="3.4.14.10"/>
    </reaction>
</comment>
<comment type="function">
    <text evidence="2">Secreted tripeptidyl-peptidase which degrades proteins at acidic pHs and is involved in virulence.</text>
</comment>
<evidence type="ECO:0000256" key="6">
    <source>
        <dbReference type="ARBA" id="ARBA00022723"/>
    </source>
</evidence>
<dbReference type="Proteomes" id="UP000298327">
    <property type="component" value="Unassembled WGS sequence"/>
</dbReference>
<reference evidence="13 14" key="1">
    <citation type="submission" date="2019-02" db="EMBL/GenBank/DDBJ databases">
        <title>Genome sequencing of the rare red list fungi Dentipellis fragilis.</title>
        <authorList>
            <person name="Buettner E."/>
            <person name="Kellner H."/>
        </authorList>
    </citation>
    <scope>NUCLEOTIDE SEQUENCE [LARGE SCALE GENOMIC DNA]</scope>
    <source>
        <strain evidence="13 14">DSM 105465</strain>
    </source>
</reference>
<organism evidence="13 14">
    <name type="scientific">Dentipellis fragilis</name>
    <dbReference type="NCBI Taxonomy" id="205917"/>
    <lineage>
        <taxon>Eukaryota</taxon>
        <taxon>Fungi</taxon>
        <taxon>Dikarya</taxon>
        <taxon>Basidiomycota</taxon>
        <taxon>Agaricomycotina</taxon>
        <taxon>Agaricomycetes</taxon>
        <taxon>Russulales</taxon>
        <taxon>Hericiaceae</taxon>
        <taxon>Dentipellis</taxon>
    </lineage>
</organism>
<dbReference type="GO" id="GO:0004252">
    <property type="term" value="F:serine-type endopeptidase activity"/>
    <property type="evidence" value="ECO:0007669"/>
    <property type="project" value="InterPro"/>
</dbReference>
<dbReference type="SUPFAM" id="SSF52743">
    <property type="entry name" value="Subtilisin-like"/>
    <property type="match status" value="1"/>
</dbReference>
<evidence type="ECO:0000256" key="2">
    <source>
        <dbReference type="ARBA" id="ARBA00002451"/>
    </source>
</evidence>
<feature type="domain" description="Peptidase S53" evidence="12">
    <location>
        <begin position="254"/>
        <end position="597"/>
    </location>
</feature>
<dbReference type="PANTHER" id="PTHR14218:SF15">
    <property type="entry name" value="TRIPEPTIDYL-PEPTIDASE 1"/>
    <property type="match status" value="1"/>
</dbReference>
<dbReference type="PANTHER" id="PTHR14218">
    <property type="entry name" value="PROTEASE S8 TRIPEPTIDYL PEPTIDASE I CLN2"/>
    <property type="match status" value="1"/>
</dbReference>
<dbReference type="Pfam" id="PF09286">
    <property type="entry name" value="Pro-kuma_activ"/>
    <property type="match status" value="1"/>
</dbReference>
<dbReference type="OrthoDB" id="409122at2759"/>
<dbReference type="EC" id="3.4.14.10" evidence="4"/>
<dbReference type="AlphaFoldDB" id="A0A4Y9YUS5"/>
<evidence type="ECO:0000313" key="14">
    <source>
        <dbReference type="Proteomes" id="UP000298327"/>
    </source>
</evidence>
<dbReference type="Pfam" id="PF00082">
    <property type="entry name" value="Peptidase_S8"/>
    <property type="match status" value="1"/>
</dbReference>
<keyword evidence="7" id="KW-0378">Hydrolase</keyword>
<dbReference type="GO" id="GO:0008240">
    <property type="term" value="F:tripeptidyl-peptidase activity"/>
    <property type="evidence" value="ECO:0007669"/>
    <property type="project" value="UniProtKB-EC"/>
</dbReference>
<dbReference type="CDD" id="cd04056">
    <property type="entry name" value="Peptidases_S53"/>
    <property type="match status" value="1"/>
</dbReference>
<evidence type="ECO:0000256" key="5">
    <source>
        <dbReference type="ARBA" id="ARBA00022670"/>
    </source>
</evidence>
<sequence>MRLLVSSSAKSSYARAFHRPEAYGVLWTAARTIKLLVVRLLIIAAPSSSYPQLYIVMAALVSLVGASPHHARTMHVHHRRATAPGSYVNGGAAPEDQVLNLKFALTQNDVSTLHQKVVNVSTPGHAEYGQHLSKEEVEELIAPSSDSVQAVNEWLSSHNLTSASFSPAGDVRAVSLTVKQANALLDADYSIFTDQNRTGAKTIRTLSYSIPADLKPHVLTVYPTTQFPSPRKVSQATTLVFKRAEDAQASCSTPFTPPCAQSLYSIPSYIPAQMTSRLGVAAFSDESASYSDLKAFLAKYRPDLPASTNFSTELFEGAVNDQSTPVLKALVSPTVPVTFIDMCDKGGGGFFTNMQEFLSATLNGTNPPQVLSISYAAVEAFSDQATLTSLCNGFSQLAARGISVLVASGDLALWAVKIHPCAAFSTRSSPPHVHIGGTIGQGPEVAWNMTGGGFAEYFPAPSWQTDAIASFSQSIPANYSTGRFNLSNRGYPDVSARMDFVEVLNGSLQTGVGTSLSTPIVASVIALLNVELIAAGKSPLGFLKPFIYANQDAFTDILSGSNPGCKSAGFTATEGWDPITGMGKPGYTKLRAAAGLSKVKRRTPSLRLMRPIHHLCTRLSETPQAQSTLIIIAARHVSFTADKKTALTATMVTTICQPFYFLLLPQAFHIMTIAVDLSLNPQPNPNPHHRNIDFLLNEIKFKGNQPRVTSRSLHNYQFTATSCLSDTDAIKVYRGELVQFPERTVIDVVCKVAYGKCAADILAREAGFYTRRLNDLQGVYVPRFYGHFSERRQAVACHSVQVPYFPIREIVGKGMHTIPEREYRWHRLTFPSNFRLQRDVVNVDQFRIPFPTFLRVGKIRHLYAVCVVLGYGGKAVAMDATRLSVAVDRKFTSALVKAMIAIHDTGLTHGRLDGRHILDNDGRPIIIGFSKARKHDLRCNELHDLFDALGIRKPEYRPASADDIAAHEHVRRLGLYVEPSPKAHNLVRLGEGVQKRVSALFNKAGRRDGLHGYHYQRLEDEH</sequence>
<dbReference type="InterPro" id="IPR036852">
    <property type="entry name" value="Peptidase_S8/S53_dom_sf"/>
</dbReference>
<evidence type="ECO:0000256" key="4">
    <source>
        <dbReference type="ARBA" id="ARBA00012462"/>
    </source>
</evidence>
<evidence type="ECO:0000256" key="3">
    <source>
        <dbReference type="ARBA" id="ARBA00004239"/>
    </source>
</evidence>
<accession>A0A4Y9YUS5</accession>
<feature type="binding site" evidence="11">
    <location>
        <position position="557"/>
    </location>
    <ligand>
        <name>Ca(2+)</name>
        <dbReference type="ChEBI" id="CHEBI:29108"/>
    </ligand>
</feature>
<dbReference type="Gene3D" id="3.40.50.200">
    <property type="entry name" value="Peptidase S8/S53 domain"/>
    <property type="match status" value="1"/>
</dbReference>
<keyword evidence="9 11" id="KW-0106">Calcium</keyword>
<dbReference type="PROSITE" id="PS51695">
    <property type="entry name" value="SEDOLISIN"/>
    <property type="match status" value="1"/>
</dbReference>
<evidence type="ECO:0000256" key="1">
    <source>
        <dbReference type="ARBA" id="ARBA00001910"/>
    </source>
</evidence>
<evidence type="ECO:0000256" key="10">
    <source>
        <dbReference type="ARBA" id="ARBA00023145"/>
    </source>
</evidence>
<dbReference type="GO" id="GO:0046872">
    <property type="term" value="F:metal ion binding"/>
    <property type="evidence" value="ECO:0007669"/>
    <property type="project" value="UniProtKB-UniRule"/>
</dbReference>